<name>A0A3L8Q2K0_9GAMM</name>
<keyword evidence="2" id="KW-1185">Reference proteome</keyword>
<dbReference type="EMBL" id="QZEI01000005">
    <property type="protein sequence ID" value="RLV61178.1"/>
    <property type="molecule type" value="Genomic_DNA"/>
</dbReference>
<dbReference type="OrthoDB" id="5756936at2"/>
<reference evidence="1 2" key="1">
    <citation type="submission" date="2018-09" db="EMBL/GenBank/DDBJ databases">
        <title>Phylogeny of the Shewanellaceae, and recommendation for two new genera, Pseudoshewanella and Parashewanella.</title>
        <authorList>
            <person name="Wang G."/>
        </authorList>
    </citation>
    <scope>NUCLEOTIDE SEQUENCE [LARGE SCALE GENOMIC DNA]</scope>
    <source>
        <strain evidence="1 2">C51</strain>
    </source>
</reference>
<organism evidence="1 2">
    <name type="scientific">Parashewanella curva</name>
    <dbReference type="NCBI Taxonomy" id="2338552"/>
    <lineage>
        <taxon>Bacteria</taxon>
        <taxon>Pseudomonadati</taxon>
        <taxon>Pseudomonadota</taxon>
        <taxon>Gammaproteobacteria</taxon>
        <taxon>Alteromonadales</taxon>
        <taxon>Shewanellaceae</taxon>
        <taxon>Parashewanella</taxon>
    </lineage>
</organism>
<protein>
    <submittedName>
        <fullName evidence="1">Uncharacterized protein</fullName>
    </submittedName>
</protein>
<dbReference type="RefSeq" id="WP_121837440.1">
    <property type="nucleotide sequence ID" value="NZ_ML014756.1"/>
</dbReference>
<accession>A0A3L8Q2K0</accession>
<proteinExistence type="predicted"/>
<dbReference type="AlphaFoldDB" id="A0A3L8Q2K0"/>
<gene>
    <name evidence="1" type="ORF">D5018_02670</name>
</gene>
<dbReference type="Proteomes" id="UP000281474">
    <property type="component" value="Unassembled WGS sequence"/>
</dbReference>
<evidence type="ECO:0000313" key="1">
    <source>
        <dbReference type="EMBL" id="RLV61178.1"/>
    </source>
</evidence>
<sequence length="300" mass="34299">MQIVLRDLDQAPFLSKVLNFAKEEEIFSEEDIAQIKHKGVLMSLKLADKFYNKYKMHLLEQASQDVIGVASLGLAALTSHDQVKAMLLLKKPDGLVKSFQKGWSMLTVVSKYRLLHSKSVYGDVEQRLLESISAPADTDEWNGWDNYQDALKEHQGYQAAEAVKAMFFNNPVFDPIECETLEEMFAESLIYRLFFGANAKVKEDLKKRITDVNFNDEWLEPEFIVDLMDKNLAILPEQLQQSVLGELNKSFVPSIIKTIKFAKKYQKHVIEGATPEKLERIEHKEGMAGVILGWPLYLLL</sequence>
<comment type="caution">
    <text evidence="1">The sequence shown here is derived from an EMBL/GenBank/DDBJ whole genome shotgun (WGS) entry which is preliminary data.</text>
</comment>
<evidence type="ECO:0000313" key="2">
    <source>
        <dbReference type="Proteomes" id="UP000281474"/>
    </source>
</evidence>